<proteinExistence type="predicted"/>
<protein>
    <recommendedName>
        <fullName evidence="1">ABM domain-containing protein</fullName>
    </recommendedName>
</protein>
<evidence type="ECO:0000313" key="2">
    <source>
        <dbReference type="EMBL" id="RFA16979.1"/>
    </source>
</evidence>
<organism evidence="2 3">
    <name type="scientific">Subtercola boreus</name>
    <dbReference type="NCBI Taxonomy" id="120213"/>
    <lineage>
        <taxon>Bacteria</taxon>
        <taxon>Bacillati</taxon>
        <taxon>Actinomycetota</taxon>
        <taxon>Actinomycetes</taxon>
        <taxon>Micrococcales</taxon>
        <taxon>Microbacteriaceae</taxon>
        <taxon>Subtercola</taxon>
    </lineage>
</organism>
<dbReference type="Proteomes" id="UP000256541">
    <property type="component" value="Unassembled WGS sequence"/>
</dbReference>
<reference evidence="2 3" key="1">
    <citation type="submission" date="2017-04" db="EMBL/GenBank/DDBJ databases">
        <title>Comparative genome analysis of Subtercola boreus.</title>
        <authorList>
            <person name="Cho Y.-J."/>
            <person name="Cho A."/>
            <person name="Kim O.-S."/>
            <person name="Lee J.-I."/>
        </authorList>
    </citation>
    <scope>NUCLEOTIDE SEQUENCE [LARGE SCALE GENOMIC DNA]</scope>
    <source>
        <strain evidence="2 3">P27479</strain>
    </source>
</reference>
<feature type="domain" description="ABM" evidence="1">
    <location>
        <begin position="2"/>
        <end position="91"/>
    </location>
</feature>
<sequence>MITATLELRLKPEAVSGSEGLIRTVLTQTRAREGNLGVDVLIDRDDSTHVTVVERWESIEADTAYRAWRQTDEGKSELGTILAGPPVLSIYETSFSL</sequence>
<dbReference type="InterPro" id="IPR011008">
    <property type="entry name" value="Dimeric_a/b-barrel"/>
</dbReference>
<dbReference type="RefSeq" id="WP_116410029.1">
    <property type="nucleotide sequence ID" value="NZ_NBXB01000006.1"/>
</dbReference>
<dbReference type="AlphaFoldDB" id="A0A3E0W5H7"/>
<dbReference type="SUPFAM" id="SSF54909">
    <property type="entry name" value="Dimeric alpha+beta barrel"/>
    <property type="match status" value="1"/>
</dbReference>
<dbReference type="InterPro" id="IPR007138">
    <property type="entry name" value="ABM_dom"/>
</dbReference>
<evidence type="ECO:0000259" key="1">
    <source>
        <dbReference type="PROSITE" id="PS51725"/>
    </source>
</evidence>
<dbReference type="Gene3D" id="3.30.70.100">
    <property type="match status" value="1"/>
</dbReference>
<evidence type="ECO:0000313" key="3">
    <source>
        <dbReference type="Proteomes" id="UP000256541"/>
    </source>
</evidence>
<dbReference type="Pfam" id="PF03992">
    <property type="entry name" value="ABM"/>
    <property type="match status" value="1"/>
</dbReference>
<comment type="caution">
    <text evidence="2">The sequence shown here is derived from an EMBL/GenBank/DDBJ whole genome shotgun (WGS) entry which is preliminary data.</text>
</comment>
<accession>A0A3E0W5H7</accession>
<dbReference type="OrthoDB" id="7867302at2"/>
<dbReference type="PROSITE" id="PS51725">
    <property type="entry name" value="ABM"/>
    <property type="match status" value="1"/>
</dbReference>
<gene>
    <name evidence="2" type="ORF">B7R22_01355</name>
</gene>
<name>A0A3E0W5H7_9MICO</name>
<dbReference type="EMBL" id="NBXB01000006">
    <property type="protein sequence ID" value="RFA16979.1"/>
    <property type="molecule type" value="Genomic_DNA"/>
</dbReference>